<sequence length="218" mass="24383">MNFKQFLFLAALCLPFSLLAQASKVQKESVEVSDIKFSTIKKNDVAGAGGNMVRCEVVLFSKTGDPENPKSKWVRNVEVEIMVAYEDMKSGGGKKGKYQFMRSKAKVFAIEKMKKTSVVFYIPWESYSVYGITGDPYMYKVSLSAGGNDIPLTAENLKNRISKNVKSMKDLEALEEKIGSSSSTNDGVFKPLNECAYNIQSYEYNSSKQSVPTYMQTR</sequence>
<evidence type="ECO:0000256" key="1">
    <source>
        <dbReference type="SAM" id="SignalP"/>
    </source>
</evidence>
<evidence type="ECO:0008006" key="4">
    <source>
        <dbReference type="Google" id="ProtNLM"/>
    </source>
</evidence>
<dbReference type="EMBL" id="JALBUT010000001">
    <property type="protein sequence ID" value="MDX8414785.1"/>
    <property type="molecule type" value="Genomic_DNA"/>
</dbReference>
<reference evidence="2 3" key="1">
    <citation type="submission" date="2022-03" db="EMBL/GenBank/DDBJ databases">
        <title>Novel taxa within the pig intestine.</title>
        <authorList>
            <person name="Wylensek D."/>
            <person name="Bishof K."/>
            <person name="Afrizal A."/>
            <person name="Clavel T."/>
        </authorList>
    </citation>
    <scope>NUCLEOTIDE SEQUENCE [LARGE SCALE GENOMIC DNA]</scope>
    <source>
        <strain evidence="2 3">CLA-KB-P66</strain>
    </source>
</reference>
<protein>
    <recommendedName>
        <fullName evidence="4">DUF4468 domain-containing protein</fullName>
    </recommendedName>
</protein>
<organism evidence="2 3">
    <name type="scientific">Intestinicryptomonas porci</name>
    <dbReference type="NCBI Taxonomy" id="2926320"/>
    <lineage>
        <taxon>Bacteria</taxon>
        <taxon>Pseudomonadati</taxon>
        <taxon>Verrucomicrobiota</taxon>
        <taxon>Opitutia</taxon>
        <taxon>Opitutales</taxon>
        <taxon>Intestinicryptomonaceae</taxon>
        <taxon>Intestinicryptomonas</taxon>
    </lineage>
</organism>
<accession>A0ABU4WDZ5</accession>
<evidence type="ECO:0000313" key="3">
    <source>
        <dbReference type="Proteomes" id="UP001275932"/>
    </source>
</evidence>
<feature type="signal peptide" evidence="1">
    <location>
        <begin position="1"/>
        <end position="22"/>
    </location>
</feature>
<keyword evidence="1" id="KW-0732">Signal</keyword>
<evidence type="ECO:0000313" key="2">
    <source>
        <dbReference type="EMBL" id="MDX8414785.1"/>
    </source>
</evidence>
<proteinExistence type="predicted"/>
<keyword evidence="3" id="KW-1185">Reference proteome</keyword>
<dbReference type="Proteomes" id="UP001275932">
    <property type="component" value="Unassembled WGS sequence"/>
</dbReference>
<name>A0ABU4WDZ5_9BACT</name>
<gene>
    <name evidence="2" type="ORF">MOX91_01105</name>
</gene>
<comment type="caution">
    <text evidence="2">The sequence shown here is derived from an EMBL/GenBank/DDBJ whole genome shotgun (WGS) entry which is preliminary data.</text>
</comment>
<dbReference type="RefSeq" id="WP_370396232.1">
    <property type="nucleotide sequence ID" value="NZ_JALBUT010000001.1"/>
</dbReference>
<feature type="chain" id="PRO_5047376609" description="DUF4468 domain-containing protein" evidence="1">
    <location>
        <begin position="23"/>
        <end position="218"/>
    </location>
</feature>